<evidence type="ECO:0000259" key="1">
    <source>
        <dbReference type="Pfam" id="PF08975"/>
    </source>
</evidence>
<dbReference type="EMBL" id="LNXW01000013">
    <property type="protein sequence ID" value="KTC79568.1"/>
    <property type="molecule type" value="Genomic_DNA"/>
</dbReference>
<dbReference type="SUPFAM" id="SSF55144">
    <property type="entry name" value="LigT-like"/>
    <property type="match status" value="1"/>
</dbReference>
<evidence type="ECO:0000313" key="3">
    <source>
        <dbReference type="Proteomes" id="UP000054921"/>
    </source>
</evidence>
<reference evidence="2 3" key="1">
    <citation type="submission" date="2015-11" db="EMBL/GenBank/DDBJ databases">
        <title>Genomic analysis of 38 Legionella species identifies large and diverse effector repertoires.</title>
        <authorList>
            <person name="Burstein D."/>
            <person name="Amaro F."/>
            <person name="Zusman T."/>
            <person name="Lifshitz Z."/>
            <person name="Cohen O."/>
            <person name="Gilbert J.A."/>
            <person name="Pupko T."/>
            <person name="Shuman H.A."/>
            <person name="Segal G."/>
        </authorList>
    </citation>
    <scope>NUCLEOTIDE SEQUENCE [LARGE SCALE GENOMIC DNA]</scope>
    <source>
        <strain evidence="2 3">ORW</strain>
    </source>
</reference>
<dbReference type="STRING" id="28084.Lche_1588"/>
<accession>A0A0W0S8D4</accession>
<dbReference type="InterPro" id="IPR015069">
    <property type="entry name" value="2H-PEstase_DUF1868"/>
</dbReference>
<protein>
    <recommendedName>
        <fullName evidence="1">DUF1868 domain-containing protein</fullName>
    </recommendedName>
</protein>
<dbReference type="AlphaFoldDB" id="A0A0W0S8D4"/>
<name>A0A0W0S8D4_9GAMM</name>
<comment type="caution">
    <text evidence="2">The sequence shown here is derived from an EMBL/GenBank/DDBJ whole genome shotgun (WGS) entry which is preliminary data.</text>
</comment>
<dbReference type="PATRIC" id="fig|28084.5.peg.1723"/>
<evidence type="ECO:0000313" key="2">
    <source>
        <dbReference type="EMBL" id="KTC79568.1"/>
    </source>
</evidence>
<dbReference type="Proteomes" id="UP000054921">
    <property type="component" value="Unassembled WGS sequence"/>
</dbReference>
<sequence length="265" mass="30555">MILSIKPNFGLIKMFTMKNKQEHRRLSKVDDHGEYALFPGVTVVSACYPEHKEFCETIHKALKNNPLIMQHFSPLPANSYHMTTMSLETEQQVGAIWDQFITHNLPHYKKIKQALQKTPITPSIEKMQVNIGRTISLALNLFREHVAQIQEIAEALSIEETIPKIFHITLAYSRSNKIISIEVSEQLKAEITRELNVILEKTILPLKIAEAKLCYFNDMKAFIPWDAEHNPFTQSKQHVPDYLQINEQSTEYLQKEALHETSCST</sequence>
<proteinExistence type="predicted"/>
<feature type="domain" description="DUF1868" evidence="1">
    <location>
        <begin position="29"/>
        <end position="116"/>
    </location>
</feature>
<dbReference type="Pfam" id="PF08975">
    <property type="entry name" value="2H-phosphodiest"/>
    <property type="match status" value="1"/>
</dbReference>
<dbReference type="Gene3D" id="3.90.1140.10">
    <property type="entry name" value="Cyclic phosphodiesterase"/>
    <property type="match status" value="1"/>
</dbReference>
<organism evidence="2 3">
    <name type="scientific">Legionella cherrii</name>
    <dbReference type="NCBI Taxonomy" id="28084"/>
    <lineage>
        <taxon>Bacteria</taxon>
        <taxon>Pseudomonadati</taxon>
        <taxon>Pseudomonadota</taxon>
        <taxon>Gammaproteobacteria</taxon>
        <taxon>Legionellales</taxon>
        <taxon>Legionellaceae</taxon>
        <taxon>Legionella</taxon>
    </lineage>
</organism>
<dbReference type="InterPro" id="IPR009097">
    <property type="entry name" value="Cyclic_Pdiesterase"/>
</dbReference>
<gene>
    <name evidence="2" type="ORF">Lche_1588</name>
</gene>